<keyword evidence="11" id="KW-1185">Reference proteome</keyword>
<feature type="compositionally biased region" description="Low complexity" evidence="8">
    <location>
        <begin position="48"/>
        <end position="65"/>
    </location>
</feature>
<dbReference type="Proteomes" id="UP000094065">
    <property type="component" value="Unassembled WGS sequence"/>
</dbReference>
<dbReference type="InterPro" id="IPR036211">
    <property type="entry name" value="eIF4G_eIF4E-bd_sf"/>
</dbReference>
<dbReference type="Pfam" id="PF12152">
    <property type="entry name" value="eIF_4G1"/>
    <property type="match status" value="1"/>
</dbReference>
<feature type="region of interest" description="Disordered" evidence="8">
    <location>
        <begin position="650"/>
        <end position="675"/>
    </location>
</feature>
<comment type="subcellular location">
    <subcellularLocation>
        <location evidence="1">Cytoplasm</location>
    </subcellularLocation>
</comment>
<feature type="compositionally biased region" description="Low complexity" evidence="8">
    <location>
        <begin position="26"/>
        <end position="37"/>
    </location>
</feature>
<evidence type="ECO:0000313" key="10">
    <source>
        <dbReference type="EMBL" id="ODN81972.1"/>
    </source>
</evidence>
<dbReference type="GO" id="GO:0010494">
    <property type="term" value="C:cytoplasmic stress granule"/>
    <property type="evidence" value="ECO:0007669"/>
    <property type="project" value="UniProtKB-ARBA"/>
</dbReference>
<dbReference type="GeneID" id="30153614"/>
<evidence type="ECO:0000256" key="4">
    <source>
        <dbReference type="ARBA" id="ARBA00022540"/>
    </source>
</evidence>
<keyword evidence="6" id="KW-0694">RNA-binding</keyword>
<organism evidence="10 11">
    <name type="scientific">Cryptococcus amylolentus CBS 6039</name>
    <dbReference type="NCBI Taxonomy" id="1295533"/>
    <lineage>
        <taxon>Eukaryota</taxon>
        <taxon>Fungi</taxon>
        <taxon>Dikarya</taxon>
        <taxon>Basidiomycota</taxon>
        <taxon>Agaricomycotina</taxon>
        <taxon>Tremellomycetes</taxon>
        <taxon>Tremellales</taxon>
        <taxon>Cryptococcaceae</taxon>
        <taxon>Cryptococcus</taxon>
    </lineage>
</organism>
<feature type="region of interest" description="Disordered" evidence="8">
    <location>
        <begin position="1"/>
        <end position="356"/>
    </location>
</feature>
<evidence type="ECO:0000256" key="7">
    <source>
        <dbReference type="ARBA" id="ARBA00022917"/>
    </source>
</evidence>
<name>A0A1E3I059_9TREE</name>
<feature type="compositionally biased region" description="Basic and acidic residues" evidence="8">
    <location>
        <begin position="913"/>
        <end position="926"/>
    </location>
</feature>
<dbReference type="GO" id="GO:0003729">
    <property type="term" value="F:mRNA binding"/>
    <property type="evidence" value="ECO:0007669"/>
    <property type="project" value="TreeGrafter"/>
</dbReference>
<evidence type="ECO:0000256" key="3">
    <source>
        <dbReference type="ARBA" id="ARBA00022490"/>
    </source>
</evidence>
<evidence type="ECO:0000256" key="2">
    <source>
        <dbReference type="ARBA" id="ARBA00005775"/>
    </source>
</evidence>
<evidence type="ECO:0000256" key="6">
    <source>
        <dbReference type="ARBA" id="ARBA00022884"/>
    </source>
</evidence>
<evidence type="ECO:0000259" key="9">
    <source>
        <dbReference type="SMART" id="SM00543"/>
    </source>
</evidence>
<dbReference type="Gene3D" id="1.25.40.180">
    <property type="match status" value="1"/>
</dbReference>
<feature type="compositionally biased region" description="Gly residues" evidence="8">
    <location>
        <begin position="408"/>
        <end position="427"/>
    </location>
</feature>
<dbReference type="InterPro" id="IPR003890">
    <property type="entry name" value="MIF4G-like_typ-3"/>
</dbReference>
<evidence type="ECO:0000256" key="8">
    <source>
        <dbReference type="SAM" id="MobiDB-lite"/>
    </source>
</evidence>
<feature type="compositionally biased region" description="Low complexity" evidence="8">
    <location>
        <begin position="129"/>
        <end position="144"/>
    </location>
</feature>
<comment type="caution">
    <text evidence="10">The sequence shown here is derived from an EMBL/GenBank/DDBJ whole genome shotgun (WGS) entry which is preliminary data.</text>
</comment>
<comment type="similarity">
    <text evidence="2">Belongs to the eukaryotic initiation factor 4G family.</text>
</comment>
<feature type="region of interest" description="Disordered" evidence="8">
    <location>
        <begin position="408"/>
        <end position="518"/>
    </location>
</feature>
<dbReference type="OrthoDB" id="514777at2759"/>
<reference evidence="10 11" key="1">
    <citation type="submission" date="2016-06" db="EMBL/GenBank/DDBJ databases">
        <title>Evolution of pathogenesis and genome organization in the Tremellales.</title>
        <authorList>
            <person name="Cuomo C."/>
            <person name="Litvintseva A."/>
            <person name="Heitman J."/>
            <person name="Chen Y."/>
            <person name="Sun S."/>
            <person name="Springer D."/>
            <person name="Dromer F."/>
            <person name="Young S."/>
            <person name="Zeng Q."/>
            <person name="Chapman S."/>
            <person name="Gujja S."/>
            <person name="Saif S."/>
            <person name="Birren B."/>
        </authorList>
    </citation>
    <scope>NUCLEOTIDE SEQUENCE [LARGE SCALE GENOMIC DNA]</scope>
    <source>
        <strain evidence="10 11">CBS 6039</strain>
    </source>
</reference>
<dbReference type="SUPFAM" id="SSF101489">
    <property type="entry name" value="Eukaryotic initiation factor 4f subunit eIF4g, eIF4e-binding domain"/>
    <property type="match status" value="1"/>
</dbReference>
<dbReference type="PANTHER" id="PTHR23253:SF9">
    <property type="entry name" value="EUKARYOTIC TRANSLATION INITIATION FACTOR 4 GAMMA 2"/>
    <property type="match status" value="1"/>
</dbReference>
<dbReference type="Gene3D" id="1.20.970.30">
    <property type="entry name" value="eIF4G, eIF4E-binding domain"/>
    <property type="match status" value="1"/>
</dbReference>
<feature type="compositionally biased region" description="Polar residues" evidence="8">
    <location>
        <begin position="838"/>
        <end position="847"/>
    </location>
</feature>
<feature type="compositionally biased region" description="Low complexity" evidence="8">
    <location>
        <begin position="1"/>
        <end position="18"/>
    </location>
</feature>
<dbReference type="InterPro" id="IPR016024">
    <property type="entry name" value="ARM-type_fold"/>
</dbReference>
<keyword evidence="4" id="KW-0396">Initiation factor</keyword>
<keyword evidence="3" id="KW-0963">Cytoplasm</keyword>
<dbReference type="AlphaFoldDB" id="A0A1E3I059"/>
<dbReference type="InterPro" id="IPR022745">
    <property type="entry name" value="eIF4G1_eIF4E-bd"/>
</dbReference>
<feature type="compositionally biased region" description="Basic and acidic residues" evidence="8">
    <location>
        <begin position="214"/>
        <end position="281"/>
    </location>
</feature>
<feature type="compositionally biased region" description="Low complexity" evidence="8">
    <location>
        <begin position="481"/>
        <end position="505"/>
    </location>
</feature>
<feature type="compositionally biased region" description="Low complexity" evidence="8">
    <location>
        <begin position="107"/>
        <end position="122"/>
    </location>
</feature>
<dbReference type="SMART" id="SM00543">
    <property type="entry name" value="MIF4G"/>
    <property type="match status" value="1"/>
</dbReference>
<dbReference type="RefSeq" id="XP_018996291.1">
    <property type="nucleotide sequence ID" value="XM_019135888.1"/>
</dbReference>
<sequence>MAPMTPARPAPAAGQAPRAPFPPQQFQPVPYQQGFYPAYPYDQAYPMPQQQWAPQHHPQAQYPQYNPRPVPFQPAQPQNVPYAGSAPGTPVQAVRPPGPGPLAGHQPASSTSSQSSIPSTPIRSPPSFTPLSGGSSTFTPGGSFNTPRRSAAIKISRPDGSALNLMEEALKSSSVKGPSASNSNASTPASPSTPAPEAKEAPKKPAFSLPVVVKIEKPEDQKERLKEEALKAQEAKEEQERKERREKQAKEDADKKANEEKEHKAKEEAEKKAKEDEEKNAQDVSQQAEASTPAPGTGLPPKPVAAVNELKNADPAPESPTTGEPSTSSYPLRSAQPIDDIHSINYPGSLKSPNAELNVSAEPGKFRYDREFLIQFMGVCKEKPESLPNLKEIGLEADGSSGFGSRYGGRSSGSGFSRGSGSTGLGINGINKPSMGSGGFGNFSSGPSSIRNTTSEQRYRASMQGRSPSQGGPGGIGGLPAMGMSSSRGGVSRGSQRGSKRAPQQPAAPPAPAMPISENAWTRTRLGGNDESSPVYIERKVKALLNKLTEEKFDPISKQILEWANKSANEENGMTVKLVIKLIFEKATDEAHWSQMYAKLCVLLHDQLDPAVAETIDNKPYSGRALFRRYLLGRCQQDFESGWKAREDTANAAAAKEKEDGEKMAEKEKAESSEDKEAVLMSDEYYAAQKAKRRGLGLVQLIGELFKREILSSRVINGCLSKLLNNLTSPDEEDVESACKLLTTVGEKYSLVAPDQLNGALAVLSEIQKVEGLPSRIQFMILDVHDLRKDGWKSNKNQTSVMTIAEIHKKAAQEKSAAASKESISRGGSRSGGRRDQQQPGEWQSVSAPRMVSRPADFHNLGRNMTTAGTSPSFGGPSSVFSKKGGRSGVATPPTPTLSRPSSSANMFSALTDENHEAAAERRESADAGEYTQRKKLSLAPRTKPLPGDGEEDAQDDEGSADEAEAETEAEGLDEAGAKAKIDLDMKELWGEKDMGGSRNPQDVVEYFKSLPEAHRPLLAKRLLDDVFRLAKPKDAEVVAKSWKAAVEAQAVGVQTLTSTLEERMSGLDDESVDFPGAYTAVAQLVRSVALSAEEIDVLVGKIDVWGEPRVTPKQKMEKALVKVDEEA</sequence>
<feature type="compositionally biased region" description="Low complexity" evidence="8">
    <location>
        <begin position="178"/>
        <end position="196"/>
    </location>
</feature>
<dbReference type="FunFam" id="1.25.40.180:FF:000020">
    <property type="entry name" value="Eukaryotic translation initiation factor subunit"/>
    <property type="match status" value="1"/>
</dbReference>
<evidence type="ECO:0000256" key="5">
    <source>
        <dbReference type="ARBA" id="ARBA00022553"/>
    </source>
</evidence>
<feature type="compositionally biased region" description="Gly residues" evidence="8">
    <location>
        <begin position="471"/>
        <end position="480"/>
    </location>
</feature>
<dbReference type="EMBL" id="AWGJ01000003">
    <property type="protein sequence ID" value="ODN81972.1"/>
    <property type="molecule type" value="Genomic_DNA"/>
</dbReference>
<feature type="region of interest" description="Disordered" evidence="8">
    <location>
        <begin position="812"/>
        <end position="979"/>
    </location>
</feature>
<accession>A0A1E3I059</accession>
<evidence type="ECO:0000313" key="11">
    <source>
        <dbReference type="Proteomes" id="UP000094065"/>
    </source>
</evidence>
<keyword evidence="5" id="KW-0597">Phosphoprotein</keyword>
<dbReference type="Pfam" id="PF02854">
    <property type="entry name" value="MIF4G"/>
    <property type="match status" value="1"/>
</dbReference>
<dbReference type="STRING" id="1295533.A0A1E3I059"/>
<dbReference type="GO" id="GO:0003743">
    <property type="term" value="F:translation initiation factor activity"/>
    <property type="evidence" value="ECO:0007669"/>
    <property type="project" value="UniProtKB-KW"/>
</dbReference>
<feature type="compositionally biased region" description="Low complexity" evidence="8">
    <location>
        <begin position="814"/>
        <end position="828"/>
    </location>
</feature>
<feature type="compositionally biased region" description="Low complexity" evidence="8">
    <location>
        <begin position="315"/>
        <end position="329"/>
    </location>
</feature>
<feature type="compositionally biased region" description="Acidic residues" evidence="8">
    <location>
        <begin position="949"/>
        <end position="974"/>
    </location>
</feature>
<keyword evidence="7" id="KW-0648">Protein biosynthesis</keyword>
<dbReference type="SUPFAM" id="SSF48371">
    <property type="entry name" value="ARM repeat"/>
    <property type="match status" value="1"/>
</dbReference>
<dbReference type="GO" id="GO:0016281">
    <property type="term" value="C:eukaryotic translation initiation factor 4F complex"/>
    <property type="evidence" value="ECO:0007669"/>
    <property type="project" value="TreeGrafter"/>
</dbReference>
<protein>
    <recommendedName>
        <fullName evidence="9">MIF4G domain-containing protein</fullName>
    </recommendedName>
</protein>
<feature type="compositionally biased region" description="Low complexity" evidence="8">
    <location>
        <begin position="869"/>
        <end position="883"/>
    </location>
</feature>
<proteinExistence type="inferred from homology"/>
<feature type="domain" description="MIF4G" evidence="9">
    <location>
        <begin position="538"/>
        <end position="791"/>
    </location>
</feature>
<evidence type="ECO:0000256" key="1">
    <source>
        <dbReference type="ARBA" id="ARBA00004496"/>
    </source>
</evidence>
<dbReference type="PANTHER" id="PTHR23253">
    <property type="entry name" value="EUKARYOTIC TRANSLATION INITIATION FACTOR 4 GAMMA"/>
    <property type="match status" value="1"/>
</dbReference>
<gene>
    <name evidence="10" type="ORF">L202_02305</name>
</gene>